<dbReference type="Proteomes" id="UP000483820">
    <property type="component" value="Chromosome II"/>
</dbReference>
<evidence type="ECO:0000313" key="1">
    <source>
        <dbReference type="EMBL" id="KAF1767351.1"/>
    </source>
</evidence>
<accession>A0A6A5HJR4</accession>
<evidence type="ECO:0000313" key="2">
    <source>
        <dbReference type="Proteomes" id="UP000483820"/>
    </source>
</evidence>
<dbReference type="Pfam" id="PF12078">
    <property type="entry name" value="DUF3557"/>
    <property type="match status" value="1"/>
</dbReference>
<dbReference type="GeneID" id="78774332"/>
<dbReference type="AlphaFoldDB" id="A0A6A5HJR4"/>
<protein>
    <submittedName>
        <fullName evidence="1">Uncharacterized protein</fullName>
    </submittedName>
</protein>
<gene>
    <name evidence="1" type="ORF">GCK72_007310</name>
</gene>
<dbReference type="PANTHER" id="PTHR31379">
    <property type="entry name" value="F-BOX C PROTEIN-RELATED-RELATED"/>
    <property type="match status" value="1"/>
</dbReference>
<proteinExistence type="predicted"/>
<dbReference type="CTD" id="78774332"/>
<organism evidence="1 2">
    <name type="scientific">Caenorhabditis remanei</name>
    <name type="common">Caenorhabditis vulgaris</name>
    <dbReference type="NCBI Taxonomy" id="31234"/>
    <lineage>
        <taxon>Eukaryota</taxon>
        <taxon>Metazoa</taxon>
        <taxon>Ecdysozoa</taxon>
        <taxon>Nematoda</taxon>
        <taxon>Chromadorea</taxon>
        <taxon>Rhabditida</taxon>
        <taxon>Rhabditina</taxon>
        <taxon>Rhabditomorpha</taxon>
        <taxon>Rhabditoidea</taxon>
        <taxon>Rhabditidae</taxon>
        <taxon>Peloderinae</taxon>
        <taxon>Caenorhabditis</taxon>
    </lineage>
</organism>
<dbReference type="RefSeq" id="XP_053590296.1">
    <property type="nucleotide sequence ID" value="XM_053726102.1"/>
</dbReference>
<dbReference type="EMBL" id="WUAV01000002">
    <property type="protein sequence ID" value="KAF1767351.1"/>
    <property type="molecule type" value="Genomic_DNA"/>
</dbReference>
<comment type="caution">
    <text evidence="1">The sequence shown here is derived from an EMBL/GenBank/DDBJ whole genome shotgun (WGS) entry which is preliminary data.</text>
</comment>
<dbReference type="InterPro" id="IPR021942">
    <property type="entry name" value="DUF3557"/>
</dbReference>
<dbReference type="PANTHER" id="PTHR31379:SF1">
    <property type="entry name" value="F-BOX C PROTEIN-RELATED"/>
    <property type="match status" value="1"/>
</dbReference>
<dbReference type="KEGG" id="crq:GCK72_007310"/>
<reference evidence="1 2" key="1">
    <citation type="submission" date="2019-12" db="EMBL/GenBank/DDBJ databases">
        <title>Chromosome-level assembly of the Caenorhabditis remanei genome.</title>
        <authorList>
            <person name="Teterina A.A."/>
            <person name="Willis J.H."/>
            <person name="Phillips P.C."/>
        </authorList>
    </citation>
    <scope>NUCLEOTIDE SEQUENCE [LARGE SCALE GENOMIC DNA]</scope>
    <source>
        <strain evidence="1 2">PX506</strain>
        <tissue evidence="1">Whole organism</tissue>
    </source>
</reference>
<sequence>MPVTGLQYDSLRTVLQYIEANKRLHLSQCIPTIRFAERAVPLKINYLQFNELRVNINSTTYQLSLYRDFHQREEVVDPFQKENDMGGVQNDLDQFGFLVPINRTDVVPGEIVFGDVVHQNRNFAPNFHLSFPWSYQQNDEQMRRYCENYLKIYQIALMRRLEQGDPEREETPAHPLPVMVRLFSDDELLAMAGLVYQELTEEELELKLVLLNQTPTWSLEMIITRLRYYLQPFDCLHNNRAIPFTPLIQLTIYRKGQEKRIERYPYTVKLHAAMRKLNRMMFGGRSSIVNVYKFSFRLRNEVLRIPEGMKIRVRDLRLEEDMNRRLEALNNIIDESSYPFEVLSVFNTGEEDDPFAHPVLTSVPKLILEGLKPDDMTRLWNLRNEIISFKYYTGIRVRTFTVDDLLPFVRNILAARSPVGVRRSFEVRDKALGNNFLIQVAEQFNGVRRKRTATIPMGNDSILKMFYKGSQFSAGEGLPQIRRWYVTMKVVEA</sequence>
<name>A0A6A5HJR4_CAERE</name>